<evidence type="ECO:0000256" key="7">
    <source>
        <dbReference type="ARBA" id="ARBA00047899"/>
    </source>
</evidence>
<protein>
    <recommendedName>
        <fullName evidence="1">non-specific serine/threonine protein kinase</fullName>
        <ecNumber evidence="1">2.7.11.1</ecNumber>
    </recommendedName>
</protein>
<evidence type="ECO:0000256" key="2">
    <source>
        <dbReference type="ARBA" id="ARBA00022527"/>
    </source>
</evidence>
<evidence type="ECO:0000256" key="8">
    <source>
        <dbReference type="ARBA" id="ARBA00048679"/>
    </source>
</evidence>
<keyword evidence="6 10" id="KW-0067">ATP-binding</keyword>
<sequence length="275" mass="31661">RHFSLEDFDVGQLLGKGKFGNIYLAREKASGFVVALKILFKSQLEKAGVEHQLEQEIEIQSRLCHPNVLRWSSYFHDECRVFLILKVATQGELFKHLPHCHYLDTTCTATPSPNLMDNPAYALLYLHEQKVIHWDIKPKNLMLGLNRMLKTTDFGWSVHATSLRQQMMCGMLDYLAPEIVEGEEYDEKVDLGMLCYELLVGMPSFQTLSYSETYHHVTEVDLQFPSSVPEGAHDLTTCLLRRSPEECLPLAEVLWHLWVHTNSQWVQPPACDPLY</sequence>
<dbReference type="Gene3D" id="1.10.510.10">
    <property type="entry name" value="Transferase(Phosphotransferase) domain 1"/>
    <property type="match status" value="1"/>
</dbReference>
<reference evidence="15 16" key="1">
    <citation type="submission" date="2019-09" db="EMBL/GenBank/DDBJ databases">
        <title>Bird 10,000 Genomes (B10K) Project - Family phase.</title>
        <authorList>
            <person name="Zhang G."/>
        </authorList>
    </citation>
    <scope>NUCLEOTIDE SEQUENCE [LARGE SCALE GENOMIC DNA]</scope>
    <source>
        <strain evidence="15">B10K-UC-030-51</strain>
    </source>
</reference>
<dbReference type="PROSITE" id="PS00107">
    <property type="entry name" value="PROTEIN_KINASE_ATP"/>
    <property type="match status" value="1"/>
</dbReference>
<dbReference type="Gene3D" id="3.30.200.20">
    <property type="entry name" value="Phosphorylase Kinase, domain 1"/>
    <property type="match status" value="1"/>
</dbReference>
<dbReference type="PROSITE" id="PS50011">
    <property type="entry name" value="PROTEIN_KINASE_DOM"/>
    <property type="match status" value="1"/>
</dbReference>
<evidence type="ECO:0000256" key="1">
    <source>
        <dbReference type="ARBA" id="ARBA00012513"/>
    </source>
</evidence>
<dbReference type="AlphaFoldDB" id="A0A7K7G0T0"/>
<dbReference type="GO" id="GO:0005524">
    <property type="term" value="F:ATP binding"/>
    <property type="evidence" value="ECO:0007669"/>
    <property type="project" value="UniProtKB-UniRule"/>
</dbReference>
<evidence type="ECO:0000256" key="4">
    <source>
        <dbReference type="ARBA" id="ARBA00022741"/>
    </source>
</evidence>
<dbReference type="InterPro" id="IPR000719">
    <property type="entry name" value="Prot_kinase_dom"/>
</dbReference>
<evidence type="ECO:0000259" key="14">
    <source>
        <dbReference type="PROSITE" id="PS50011"/>
    </source>
</evidence>
<dbReference type="InterPro" id="IPR008271">
    <property type="entry name" value="Ser/Thr_kinase_AS"/>
</dbReference>
<comment type="caution">
    <text evidence="15">The sequence shown here is derived from an EMBL/GenBank/DDBJ whole genome shotgun (WGS) entry which is preliminary data.</text>
</comment>
<evidence type="ECO:0000256" key="12">
    <source>
        <dbReference type="PROSITE-ProRule" id="PRU10141"/>
    </source>
</evidence>
<keyword evidence="5 15" id="KW-0418">Kinase</keyword>
<keyword evidence="4 10" id="KW-0547">Nucleotide-binding</keyword>
<dbReference type="PANTHER" id="PTHR24350">
    <property type="entry name" value="SERINE/THREONINE-PROTEIN KINASE IAL-RELATED"/>
    <property type="match status" value="1"/>
</dbReference>
<dbReference type="InterPro" id="IPR017441">
    <property type="entry name" value="Protein_kinase_ATP_BS"/>
</dbReference>
<dbReference type="InterPro" id="IPR030616">
    <property type="entry name" value="Aur-like"/>
</dbReference>
<comment type="catalytic activity">
    <reaction evidence="8">
        <text>L-seryl-[protein] + ATP = O-phospho-L-seryl-[protein] + ADP + H(+)</text>
        <dbReference type="Rhea" id="RHEA:17989"/>
        <dbReference type="Rhea" id="RHEA-COMP:9863"/>
        <dbReference type="Rhea" id="RHEA-COMP:11604"/>
        <dbReference type="ChEBI" id="CHEBI:15378"/>
        <dbReference type="ChEBI" id="CHEBI:29999"/>
        <dbReference type="ChEBI" id="CHEBI:30616"/>
        <dbReference type="ChEBI" id="CHEBI:83421"/>
        <dbReference type="ChEBI" id="CHEBI:456216"/>
        <dbReference type="EC" id="2.7.11.1"/>
    </reaction>
</comment>
<dbReference type="EC" id="2.7.11.1" evidence="1"/>
<dbReference type="Pfam" id="PF00069">
    <property type="entry name" value="Pkinase"/>
    <property type="match status" value="1"/>
</dbReference>
<evidence type="ECO:0000256" key="11">
    <source>
        <dbReference type="PIRSR" id="PIRSR630616-3"/>
    </source>
</evidence>
<keyword evidence="2 13" id="KW-0723">Serine/threonine-protein kinase</keyword>
<dbReference type="InterPro" id="IPR011009">
    <property type="entry name" value="Kinase-like_dom_sf"/>
</dbReference>
<keyword evidence="3" id="KW-0808">Transferase</keyword>
<dbReference type="GO" id="GO:0004674">
    <property type="term" value="F:protein serine/threonine kinase activity"/>
    <property type="evidence" value="ECO:0007669"/>
    <property type="project" value="UniProtKB-KW"/>
</dbReference>
<dbReference type="Proteomes" id="UP000557271">
    <property type="component" value="Unassembled WGS sequence"/>
</dbReference>
<evidence type="ECO:0000313" key="16">
    <source>
        <dbReference type="Proteomes" id="UP000557271"/>
    </source>
</evidence>
<proteinExistence type="inferred from homology"/>
<evidence type="ECO:0000256" key="13">
    <source>
        <dbReference type="RuleBase" id="RU000304"/>
    </source>
</evidence>
<keyword evidence="16" id="KW-1185">Reference proteome</keyword>
<feature type="domain" description="Protein kinase" evidence="14">
    <location>
        <begin position="8"/>
        <end position="259"/>
    </location>
</feature>
<feature type="non-terminal residue" evidence="15">
    <location>
        <position position="275"/>
    </location>
</feature>
<feature type="binding site" evidence="10 12">
    <location>
        <position position="37"/>
    </location>
    <ligand>
        <name>ATP</name>
        <dbReference type="ChEBI" id="CHEBI:30616"/>
    </ligand>
</feature>
<dbReference type="PIRSF" id="PIRSF000654">
    <property type="entry name" value="Integrin-linked_kinase"/>
    <property type="match status" value="1"/>
</dbReference>
<dbReference type="SMART" id="SM00220">
    <property type="entry name" value="S_TKc"/>
    <property type="match status" value="1"/>
</dbReference>
<feature type="cross-link" description="Glycyl lysine isopeptide (Lys-Gly) (interchain with G-Cter in SUMO2)" evidence="11">
    <location>
        <position position="137"/>
    </location>
</feature>
<gene>
    <name evidence="15" type="primary">Aurkb</name>
    <name evidence="15" type="ORF">CHIMIN_R15003</name>
</gene>
<dbReference type="EMBL" id="VZSF01011315">
    <property type="protein sequence ID" value="NWY63179.1"/>
    <property type="molecule type" value="Genomic_DNA"/>
</dbReference>
<dbReference type="OrthoDB" id="377346at2759"/>
<accession>A0A7K7G0T0</accession>
<evidence type="ECO:0000256" key="3">
    <source>
        <dbReference type="ARBA" id="ARBA00022679"/>
    </source>
</evidence>
<evidence type="ECO:0000313" key="15">
    <source>
        <dbReference type="EMBL" id="NWY63179.1"/>
    </source>
</evidence>
<evidence type="ECO:0000256" key="5">
    <source>
        <dbReference type="ARBA" id="ARBA00022777"/>
    </source>
</evidence>
<organism evidence="15 16">
    <name type="scientific">Chionis minor</name>
    <name type="common">Black-faced sheathbill</name>
    <dbReference type="NCBI Taxonomy" id="227182"/>
    <lineage>
        <taxon>Eukaryota</taxon>
        <taxon>Metazoa</taxon>
        <taxon>Chordata</taxon>
        <taxon>Craniata</taxon>
        <taxon>Vertebrata</taxon>
        <taxon>Euteleostomi</taxon>
        <taxon>Archelosauria</taxon>
        <taxon>Archosauria</taxon>
        <taxon>Dinosauria</taxon>
        <taxon>Saurischia</taxon>
        <taxon>Theropoda</taxon>
        <taxon>Coelurosauria</taxon>
        <taxon>Aves</taxon>
        <taxon>Neognathae</taxon>
        <taxon>Neoaves</taxon>
        <taxon>Charadriiformes</taxon>
        <taxon>Chionididae</taxon>
        <taxon>Chionis</taxon>
    </lineage>
</organism>
<feature type="binding site" evidence="10">
    <location>
        <position position="18"/>
    </location>
    <ligand>
        <name>ATP</name>
        <dbReference type="ChEBI" id="CHEBI:30616"/>
    </ligand>
</feature>
<evidence type="ECO:0000256" key="6">
    <source>
        <dbReference type="ARBA" id="ARBA00022840"/>
    </source>
</evidence>
<dbReference type="FunFam" id="3.30.200.20:FF:000042">
    <property type="entry name" value="Aurora kinase A"/>
    <property type="match status" value="1"/>
</dbReference>
<comment type="similarity">
    <text evidence="13">Belongs to the protein kinase superfamily.</text>
</comment>
<dbReference type="PROSITE" id="PS00108">
    <property type="entry name" value="PROTEIN_KINASE_ST"/>
    <property type="match status" value="1"/>
</dbReference>
<feature type="active site" description="Proton acceptor" evidence="9">
    <location>
        <position position="135"/>
    </location>
</feature>
<feature type="non-terminal residue" evidence="15">
    <location>
        <position position="1"/>
    </location>
</feature>
<evidence type="ECO:0000256" key="9">
    <source>
        <dbReference type="PIRSR" id="PIRSR630616-1"/>
    </source>
</evidence>
<evidence type="ECO:0000256" key="10">
    <source>
        <dbReference type="PIRSR" id="PIRSR630616-2"/>
    </source>
</evidence>
<dbReference type="SUPFAM" id="SSF56112">
    <property type="entry name" value="Protein kinase-like (PK-like)"/>
    <property type="match status" value="1"/>
</dbReference>
<feature type="binding site" evidence="10">
    <location>
        <position position="153"/>
    </location>
    <ligand>
        <name>ATP</name>
        <dbReference type="ChEBI" id="CHEBI:30616"/>
    </ligand>
</feature>
<name>A0A7K7G0T0_CHIMN</name>
<comment type="catalytic activity">
    <reaction evidence="7">
        <text>L-threonyl-[protein] + ATP = O-phospho-L-threonyl-[protein] + ADP + H(+)</text>
        <dbReference type="Rhea" id="RHEA:46608"/>
        <dbReference type="Rhea" id="RHEA-COMP:11060"/>
        <dbReference type="Rhea" id="RHEA-COMP:11605"/>
        <dbReference type="ChEBI" id="CHEBI:15378"/>
        <dbReference type="ChEBI" id="CHEBI:30013"/>
        <dbReference type="ChEBI" id="CHEBI:30616"/>
        <dbReference type="ChEBI" id="CHEBI:61977"/>
        <dbReference type="ChEBI" id="CHEBI:456216"/>
        <dbReference type="EC" id="2.7.11.1"/>
    </reaction>
</comment>